<keyword evidence="2" id="KW-1003">Cell membrane</keyword>
<evidence type="ECO:0000259" key="7">
    <source>
        <dbReference type="Pfam" id="PF03772"/>
    </source>
</evidence>
<feature type="transmembrane region" description="Helical" evidence="6">
    <location>
        <begin position="316"/>
        <end position="336"/>
    </location>
</feature>
<dbReference type="AlphaFoldDB" id="A0A3B0TQS7"/>
<dbReference type="GO" id="GO:0005886">
    <property type="term" value="C:plasma membrane"/>
    <property type="evidence" value="ECO:0007669"/>
    <property type="project" value="UniProtKB-SubCell"/>
</dbReference>
<feature type="transmembrane region" description="Helical" evidence="6">
    <location>
        <begin position="468"/>
        <end position="487"/>
    </location>
</feature>
<dbReference type="InterPro" id="IPR025405">
    <property type="entry name" value="DUF4131"/>
</dbReference>
<keyword evidence="4 6" id="KW-1133">Transmembrane helix</keyword>
<organism evidence="9">
    <name type="scientific">hydrothermal vent metagenome</name>
    <dbReference type="NCBI Taxonomy" id="652676"/>
    <lineage>
        <taxon>unclassified sequences</taxon>
        <taxon>metagenomes</taxon>
        <taxon>ecological metagenomes</taxon>
    </lineage>
</organism>
<evidence type="ECO:0000256" key="5">
    <source>
        <dbReference type="ARBA" id="ARBA00023136"/>
    </source>
</evidence>
<dbReference type="PANTHER" id="PTHR30619">
    <property type="entry name" value="DNA INTERNALIZATION/COMPETENCE PROTEIN COMEC/REC2"/>
    <property type="match status" value="1"/>
</dbReference>
<feature type="domain" description="DUF4131" evidence="8">
    <location>
        <begin position="14"/>
        <end position="173"/>
    </location>
</feature>
<feature type="transmembrane region" description="Helical" evidence="6">
    <location>
        <begin position="41"/>
        <end position="63"/>
    </location>
</feature>
<accession>A0A3B0TQS7</accession>
<feature type="transmembrane region" description="Helical" evidence="6">
    <location>
        <begin position="374"/>
        <end position="393"/>
    </location>
</feature>
<feature type="transmembrane region" description="Helical" evidence="6">
    <location>
        <begin position="493"/>
        <end position="510"/>
    </location>
</feature>
<dbReference type="InterPro" id="IPR004477">
    <property type="entry name" value="ComEC_N"/>
</dbReference>
<dbReference type="NCBIfam" id="TIGR00360">
    <property type="entry name" value="ComEC_N-term"/>
    <property type="match status" value="1"/>
</dbReference>
<dbReference type="PANTHER" id="PTHR30619:SF1">
    <property type="entry name" value="RECOMBINATION PROTEIN 2"/>
    <property type="match status" value="1"/>
</dbReference>
<protein>
    <submittedName>
        <fullName evidence="9">DNA internalization-related competence protein ComEC/Rec2</fullName>
    </submittedName>
</protein>
<keyword evidence="5 6" id="KW-0472">Membrane</keyword>
<evidence type="ECO:0000259" key="8">
    <source>
        <dbReference type="Pfam" id="PF13567"/>
    </source>
</evidence>
<dbReference type="EMBL" id="UOEL01000119">
    <property type="protein sequence ID" value="VAW14579.1"/>
    <property type="molecule type" value="Genomic_DNA"/>
</dbReference>
<evidence type="ECO:0000256" key="3">
    <source>
        <dbReference type="ARBA" id="ARBA00022692"/>
    </source>
</evidence>
<name>A0A3B0TQS7_9ZZZZ</name>
<gene>
    <name evidence="9" type="ORF">MNBD_BACTEROID03-1608</name>
</gene>
<evidence type="ECO:0000313" key="9">
    <source>
        <dbReference type="EMBL" id="VAW14579.1"/>
    </source>
</evidence>
<comment type="subcellular location">
    <subcellularLocation>
        <location evidence="1">Cell membrane</location>
        <topology evidence="1">Multi-pass membrane protein</topology>
    </subcellularLocation>
</comment>
<feature type="domain" description="ComEC/Rec2-related protein" evidence="7">
    <location>
        <begin position="216"/>
        <end position="484"/>
    </location>
</feature>
<dbReference type="InterPro" id="IPR052159">
    <property type="entry name" value="Competence_DNA_uptake"/>
</dbReference>
<proteinExistence type="predicted"/>
<evidence type="ECO:0000256" key="2">
    <source>
        <dbReference type="ARBA" id="ARBA00022475"/>
    </source>
</evidence>
<feature type="transmembrane region" description="Helical" evidence="6">
    <location>
        <begin position="237"/>
        <end position="259"/>
    </location>
</feature>
<evidence type="ECO:0000256" key="4">
    <source>
        <dbReference type="ARBA" id="ARBA00022989"/>
    </source>
</evidence>
<dbReference type="Pfam" id="PF13567">
    <property type="entry name" value="DUF4131"/>
    <property type="match status" value="1"/>
</dbReference>
<feature type="transmembrane region" description="Helical" evidence="6">
    <location>
        <begin position="271"/>
        <end position="287"/>
    </location>
</feature>
<evidence type="ECO:0000256" key="1">
    <source>
        <dbReference type="ARBA" id="ARBA00004651"/>
    </source>
</evidence>
<reference evidence="9" key="1">
    <citation type="submission" date="2018-06" db="EMBL/GenBank/DDBJ databases">
        <authorList>
            <person name="Zhirakovskaya E."/>
        </authorList>
    </citation>
    <scope>NUCLEOTIDE SEQUENCE</scope>
</reference>
<dbReference type="Pfam" id="PF03772">
    <property type="entry name" value="Competence"/>
    <property type="match status" value="1"/>
</dbReference>
<keyword evidence="3 6" id="KW-0812">Transmembrane</keyword>
<feature type="transmembrane region" description="Helical" evidence="6">
    <location>
        <begin position="12"/>
        <end position="34"/>
    </location>
</feature>
<feature type="transmembrane region" description="Helical" evidence="6">
    <location>
        <begin position="405"/>
        <end position="427"/>
    </location>
</feature>
<sequence length="656" mass="75036">MVLGILLGRYVHFSLLLSILLTLISIGFLGFLLFKQTHRKFIVFGATTLFTTLCIGILAVSLWQPRNRTNHYTHQTFQKQHTWRLKVREVLKANTFSDRYVGILYAMDDQKVSGKVILNFSVDTLNQKYSVDDELLFYGEFDSVRPPINPNQFDYRAYLKGLGIYHQIRLNTANHFVLENSSKTIYGVAAAFRNTISAKLREANFGKDELGIIQALLLGQRNDISEATYTNYKNAGAVHILAVSGLHIGILLLLLDFFLRPIERLPKGKTLKLVTIVALLWGFAFLAGLSASVVRAVTMFSFVAYALYLNRPSNTFNILALSMFAILLVFNPMLLFQVGFQMSYAAVIAIVRVYPLLQRLWFPKNKIVLKVWQLLSVSIAAQLGVLPISLFYFHQFPGLFFVSNLLIVPFLGLILGMGILVIVLALLNSLPAFLVDGYDSLIRWMNTIIEWVAQQEAFIFINISFDRVQLVLSYLMVIGFLILYSKVTFKRTAVFLCSVIGFQLWFFYSIHITNKKEVLFLAHQTKNSILIHQTGNALSVLSYNKEAAKRIITDYKVAERIKTIEHRPLQNSYKFKNKNIIVIDSFGSYISKKGHYLLLTQSPKINLERLFDSIRPKQVIADGSNYKSYVKRWKTTCDKRKIPFHYTGEKGIFYFK</sequence>
<evidence type="ECO:0000256" key="6">
    <source>
        <dbReference type="SAM" id="Phobius"/>
    </source>
</evidence>